<keyword evidence="2" id="KW-1185">Reference proteome</keyword>
<dbReference type="AlphaFoldDB" id="A0A151MSY2"/>
<reference evidence="1 2" key="1">
    <citation type="journal article" date="2012" name="Genome Biol.">
        <title>Sequencing three crocodilian genomes to illuminate the evolution of archosaurs and amniotes.</title>
        <authorList>
            <person name="St John J.A."/>
            <person name="Braun E.L."/>
            <person name="Isberg S.R."/>
            <person name="Miles L.G."/>
            <person name="Chong A.Y."/>
            <person name="Gongora J."/>
            <person name="Dalzell P."/>
            <person name="Moran C."/>
            <person name="Bed'hom B."/>
            <person name="Abzhanov A."/>
            <person name="Burgess S.C."/>
            <person name="Cooksey A.M."/>
            <person name="Castoe T.A."/>
            <person name="Crawford N.G."/>
            <person name="Densmore L.D."/>
            <person name="Drew J.C."/>
            <person name="Edwards S.V."/>
            <person name="Faircloth B.C."/>
            <person name="Fujita M.K."/>
            <person name="Greenwold M.J."/>
            <person name="Hoffmann F.G."/>
            <person name="Howard J.M."/>
            <person name="Iguchi T."/>
            <person name="Janes D.E."/>
            <person name="Khan S.Y."/>
            <person name="Kohno S."/>
            <person name="de Koning A.J."/>
            <person name="Lance S.L."/>
            <person name="McCarthy F.M."/>
            <person name="McCormack J.E."/>
            <person name="Merchant M.E."/>
            <person name="Peterson D.G."/>
            <person name="Pollock D.D."/>
            <person name="Pourmand N."/>
            <person name="Raney B.J."/>
            <person name="Roessler K.A."/>
            <person name="Sanford J.R."/>
            <person name="Sawyer R.H."/>
            <person name="Schmidt C.J."/>
            <person name="Triplett E.W."/>
            <person name="Tuberville T.D."/>
            <person name="Venegas-Anaya M."/>
            <person name="Howard J.T."/>
            <person name="Jarvis E.D."/>
            <person name="Guillette L.J.Jr."/>
            <person name="Glenn T.C."/>
            <person name="Green R.E."/>
            <person name="Ray D.A."/>
        </authorList>
    </citation>
    <scope>NUCLEOTIDE SEQUENCE [LARGE SCALE GENOMIC DNA]</scope>
    <source>
        <strain evidence="1">KSC_2009_1</strain>
    </source>
</reference>
<name>A0A151MSY2_ALLMI</name>
<dbReference type="Proteomes" id="UP000050525">
    <property type="component" value="Unassembled WGS sequence"/>
</dbReference>
<dbReference type="STRING" id="8496.A0A151MSY2"/>
<evidence type="ECO:0000313" key="2">
    <source>
        <dbReference type="Proteomes" id="UP000050525"/>
    </source>
</evidence>
<sequence>MAGAVVNGAQVSFIGQDCEEIPEFIGRKYGHMAKRLDLSFNLLRIHASSAFKEHSKCILCTRFVSCSVLDALGRITNSG</sequence>
<gene>
    <name evidence="1" type="ORF">Y1Q_0005189</name>
</gene>
<dbReference type="EMBL" id="AKHW03005127">
    <property type="protein sequence ID" value="KYO27615.1"/>
    <property type="molecule type" value="Genomic_DNA"/>
</dbReference>
<evidence type="ECO:0000313" key="1">
    <source>
        <dbReference type="EMBL" id="KYO27615.1"/>
    </source>
</evidence>
<protein>
    <submittedName>
        <fullName evidence="1">Uncharacterized protein</fullName>
    </submittedName>
</protein>
<comment type="caution">
    <text evidence="1">The sequence shown here is derived from an EMBL/GenBank/DDBJ whole genome shotgun (WGS) entry which is preliminary data.</text>
</comment>
<accession>A0A151MSY2</accession>
<proteinExistence type="predicted"/>
<organism evidence="1 2">
    <name type="scientific">Alligator mississippiensis</name>
    <name type="common">American alligator</name>
    <dbReference type="NCBI Taxonomy" id="8496"/>
    <lineage>
        <taxon>Eukaryota</taxon>
        <taxon>Metazoa</taxon>
        <taxon>Chordata</taxon>
        <taxon>Craniata</taxon>
        <taxon>Vertebrata</taxon>
        <taxon>Euteleostomi</taxon>
        <taxon>Archelosauria</taxon>
        <taxon>Archosauria</taxon>
        <taxon>Crocodylia</taxon>
        <taxon>Alligatoridae</taxon>
        <taxon>Alligatorinae</taxon>
        <taxon>Alligator</taxon>
    </lineage>
</organism>